<dbReference type="AlphaFoldDB" id="A0A2K3KA67"/>
<name>A0A2K3KA67_TRIPR</name>
<evidence type="ECO:0000313" key="2">
    <source>
        <dbReference type="Proteomes" id="UP000236291"/>
    </source>
</evidence>
<proteinExistence type="predicted"/>
<dbReference type="Proteomes" id="UP000236291">
    <property type="component" value="Unassembled WGS sequence"/>
</dbReference>
<reference evidence="1 2" key="1">
    <citation type="journal article" date="2014" name="Am. J. Bot.">
        <title>Genome assembly and annotation for red clover (Trifolium pratense; Fabaceae).</title>
        <authorList>
            <person name="Istvanek J."/>
            <person name="Jaros M."/>
            <person name="Krenek A."/>
            <person name="Repkova J."/>
        </authorList>
    </citation>
    <scope>NUCLEOTIDE SEQUENCE [LARGE SCALE GENOMIC DNA]</scope>
    <source>
        <strain evidence="2">cv. Tatra</strain>
        <tissue evidence="1">Young leaves</tissue>
    </source>
</reference>
<sequence>MHHTVHHQTVTNLAATTTTKSHITSGSRYCRTSIKQKASSSLLQMSSSTSSDMALQLRIRLHFHLSHY</sequence>
<dbReference type="EMBL" id="ASHM01153419">
    <property type="protein sequence ID" value="PNX63196.1"/>
    <property type="molecule type" value="Genomic_DNA"/>
</dbReference>
<reference evidence="1 2" key="2">
    <citation type="journal article" date="2017" name="Front. Plant Sci.">
        <title>Gene Classification and Mining of Molecular Markers Useful in Red Clover (Trifolium pratense) Breeding.</title>
        <authorList>
            <person name="Istvanek J."/>
            <person name="Dluhosova J."/>
            <person name="Dluhos P."/>
            <person name="Patkova L."/>
            <person name="Nedelnik J."/>
            <person name="Repkova J."/>
        </authorList>
    </citation>
    <scope>NUCLEOTIDE SEQUENCE [LARGE SCALE GENOMIC DNA]</scope>
    <source>
        <strain evidence="2">cv. Tatra</strain>
        <tissue evidence="1">Young leaves</tissue>
    </source>
</reference>
<evidence type="ECO:0000313" key="1">
    <source>
        <dbReference type="EMBL" id="PNX63196.1"/>
    </source>
</evidence>
<gene>
    <name evidence="1" type="ORF">L195_g061507</name>
</gene>
<organism evidence="1 2">
    <name type="scientific">Trifolium pratense</name>
    <name type="common">Red clover</name>
    <dbReference type="NCBI Taxonomy" id="57577"/>
    <lineage>
        <taxon>Eukaryota</taxon>
        <taxon>Viridiplantae</taxon>
        <taxon>Streptophyta</taxon>
        <taxon>Embryophyta</taxon>
        <taxon>Tracheophyta</taxon>
        <taxon>Spermatophyta</taxon>
        <taxon>Magnoliopsida</taxon>
        <taxon>eudicotyledons</taxon>
        <taxon>Gunneridae</taxon>
        <taxon>Pentapetalae</taxon>
        <taxon>rosids</taxon>
        <taxon>fabids</taxon>
        <taxon>Fabales</taxon>
        <taxon>Fabaceae</taxon>
        <taxon>Papilionoideae</taxon>
        <taxon>50 kb inversion clade</taxon>
        <taxon>NPAAA clade</taxon>
        <taxon>Hologalegina</taxon>
        <taxon>IRL clade</taxon>
        <taxon>Trifolieae</taxon>
        <taxon>Trifolium</taxon>
    </lineage>
</organism>
<protein>
    <submittedName>
        <fullName evidence="1">Uncharacterized protein</fullName>
    </submittedName>
</protein>
<accession>A0A2K3KA67</accession>
<comment type="caution">
    <text evidence="1">The sequence shown here is derived from an EMBL/GenBank/DDBJ whole genome shotgun (WGS) entry which is preliminary data.</text>
</comment>